<organism evidence="3 4">
    <name type="scientific">Tsukamurella sputi</name>
    <dbReference type="NCBI Taxonomy" id="2591848"/>
    <lineage>
        <taxon>Bacteria</taxon>
        <taxon>Bacillati</taxon>
        <taxon>Actinomycetota</taxon>
        <taxon>Actinomycetes</taxon>
        <taxon>Mycobacteriales</taxon>
        <taxon>Tsukamurellaceae</taxon>
        <taxon>Tsukamurella</taxon>
    </lineage>
</organism>
<evidence type="ECO:0000313" key="3">
    <source>
        <dbReference type="EMBL" id="TWS25064.1"/>
    </source>
</evidence>
<dbReference type="PRINTS" id="PR00111">
    <property type="entry name" value="ABHYDROLASE"/>
</dbReference>
<dbReference type="SUPFAM" id="SSF53474">
    <property type="entry name" value="alpha/beta-Hydrolases"/>
    <property type="match status" value="1"/>
</dbReference>
<dbReference type="InterPro" id="IPR029058">
    <property type="entry name" value="AB_hydrolase_fold"/>
</dbReference>
<dbReference type="EMBL" id="VIGV01000002">
    <property type="protein sequence ID" value="TWS25064.1"/>
    <property type="molecule type" value="Genomic_DNA"/>
</dbReference>
<proteinExistence type="predicted"/>
<dbReference type="AlphaFoldDB" id="A0A5C5RQY5"/>
<dbReference type="Gene3D" id="3.40.50.1820">
    <property type="entry name" value="alpha/beta hydrolase"/>
    <property type="match status" value="1"/>
</dbReference>
<dbReference type="OrthoDB" id="5431692at2"/>
<dbReference type="GO" id="GO:0016787">
    <property type="term" value="F:hydrolase activity"/>
    <property type="evidence" value="ECO:0007669"/>
    <property type="project" value="UniProtKB-KW"/>
</dbReference>
<feature type="domain" description="AB hydrolase-1" evidence="2">
    <location>
        <begin position="27"/>
        <end position="272"/>
    </location>
</feature>
<dbReference type="InterPro" id="IPR000073">
    <property type="entry name" value="AB_hydrolase_1"/>
</dbReference>
<dbReference type="Pfam" id="PF12697">
    <property type="entry name" value="Abhydrolase_6"/>
    <property type="match status" value="1"/>
</dbReference>
<dbReference type="PANTHER" id="PTHR43798:SF31">
    <property type="entry name" value="AB HYDROLASE SUPERFAMILY PROTEIN YCLE"/>
    <property type="match status" value="1"/>
</dbReference>
<protein>
    <submittedName>
        <fullName evidence="3">Alpha/beta hydrolase</fullName>
    </submittedName>
</protein>
<keyword evidence="4" id="KW-1185">Reference proteome</keyword>
<dbReference type="InterPro" id="IPR050266">
    <property type="entry name" value="AB_hydrolase_sf"/>
</dbReference>
<evidence type="ECO:0000256" key="1">
    <source>
        <dbReference type="ARBA" id="ARBA00022801"/>
    </source>
</evidence>
<gene>
    <name evidence="3" type="ORF">FK268_07510</name>
</gene>
<sequence>MTQVRQRVALIHGHRRAYRIGGTGPALLLIHGMADNSSTFEPILERLAERYTVIVPDLLGHGLSGRPRADYSLPAFTNAMRDLLLYLGVDRATLIGHSLGGGIAGQFTYQYPDLVERLVFVNTGGVTRSVSPVLKAVSLPLSEIAIRSLAIPGVLPVANAALGLLGRVPHKLFVDNAECARVLAGLPHAGTPRAFARTLRAVVDPSGQIVTMLDRTYVADTVPVLVVWGSDDPIIPVDHAHLLHAALPGSRVEIFDGAGHFPFRTDPERFLAVLNDFLDTTEPAHLTQADLQNALRRDADLDAELDDLAVGTETPA</sequence>
<keyword evidence="1 3" id="KW-0378">Hydrolase</keyword>
<reference evidence="3 4" key="2">
    <citation type="submission" date="2019-08" db="EMBL/GenBank/DDBJ databases">
        <title>Tsukamurella conjunctivitidis sp. nov., Tsukamurella assacharolytica sp. nov. and Tsukamurella sputae sp. nov. isolated from patients with conjunctivitis, bacteraemia (lymphoma) and respiratory infection (sputum) in Hong Kong.</title>
        <authorList>
            <person name="Fok K.M.N."/>
            <person name="Fong J.Y.H."/>
        </authorList>
    </citation>
    <scope>NUCLEOTIDE SEQUENCE [LARGE SCALE GENOMIC DNA]</scope>
    <source>
        <strain evidence="3 4">HKU70</strain>
    </source>
</reference>
<name>A0A5C5RQY5_9ACTN</name>
<dbReference type="Proteomes" id="UP000319792">
    <property type="component" value="Unassembled WGS sequence"/>
</dbReference>
<comment type="caution">
    <text evidence="3">The sequence shown here is derived from an EMBL/GenBank/DDBJ whole genome shotgun (WGS) entry which is preliminary data.</text>
</comment>
<accession>A0A5C5RQY5</accession>
<evidence type="ECO:0000313" key="4">
    <source>
        <dbReference type="Proteomes" id="UP000319792"/>
    </source>
</evidence>
<dbReference type="RefSeq" id="WP_146432732.1">
    <property type="nucleotide sequence ID" value="NZ_VIGV01000002.1"/>
</dbReference>
<dbReference type="GO" id="GO:0016020">
    <property type="term" value="C:membrane"/>
    <property type="evidence" value="ECO:0007669"/>
    <property type="project" value="TreeGrafter"/>
</dbReference>
<evidence type="ECO:0000259" key="2">
    <source>
        <dbReference type="Pfam" id="PF12697"/>
    </source>
</evidence>
<dbReference type="PANTHER" id="PTHR43798">
    <property type="entry name" value="MONOACYLGLYCEROL LIPASE"/>
    <property type="match status" value="1"/>
</dbReference>
<reference evidence="3 4" key="1">
    <citation type="submission" date="2019-06" db="EMBL/GenBank/DDBJ databases">
        <authorList>
            <person name="Teng J.L.L."/>
            <person name="Lee H.H."/>
            <person name="Lau S.K.P."/>
            <person name="Woo P.C.Y."/>
        </authorList>
    </citation>
    <scope>NUCLEOTIDE SEQUENCE [LARGE SCALE GENOMIC DNA]</scope>
    <source>
        <strain evidence="3 4">HKU70</strain>
    </source>
</reference>